<reference evidence="1 2" key="1">
    <citation type="journal article" date="2024" name="G3 (Bethesda)">
        <title>Genome assembly of Hibiscus sabdariffa L. provides insights into metabolisms of medicinal natural products.</title>
        <authorList>
            <person name="Kim T."/>
        </authorList>
    </citation>
    <scope>NUCLEOTIDE SEQUENCE [LARGE SCALE GENOMIC DNA]</scope>
    <source>
        <strain evidence="1">TK-2024</strain>
        <tissue evidence="1">Old leaves</tissue>
    </source>
</reference>
<gene>
    <name evidence="1" type="ORF">V6N12_033102</name>
</gene>
<protein>
    <submittedName>
        <fullName evidence="1">Uncharacterized protein</fullName>
    </submittedName>
</protein>
<organism evidence="1 2">
    <name type="scientific">Hibiscus sabdariffa</name>
    <name type="common">roselle</name>
    <dbReference type="NCBI Taxonomy" id="183260"/>
    <lineage>
        <taxon>Eukaryota</taxon>
        <taxon>Viridiplantae</taxon>
        <taxon>Streptophyta</taxon>
        <taxon>Embryophyta</taxon>
        <taxon>Tracheophyta</taxon>
        <taxon>Spermatophyta</taxon>
        <taxon>Magnoliopsida</taxon>
        <taxon>eudicotyledons</taxon>
        <taxon>Gunneridae</taxon>
        <taxon>Pentapetalae</taxon>
        <taxon>rosids</taxon>
        <taxon>malvids</taxon>
        <taxon>Malvales</taxon>
        <taxon>Malvaceae</taxon>
        <taxon>Malvoideae</taxon>
        <taxon>Hibiscus</taxon>
    </lineage>
</organism>
<dbReference type="EMBL" id="JBBPBM010000134">
    <property type="protein sequence ID" value="KAK8504851.1"/>
    <property type="molecule type" value="Genomic_DNA"/>
</dbReference>
<comment type="caution">
    <text evidence="1">The sequence shown here is derived from an EMBL/GenBank/DDBJ whole genome shotgun (WGS) entry which is preliminary data.</text>
</comment>
<name>A0ABR2BD60_9ROSI</name>
<dbReference type="Proteomes" id="UP001472677">
    <property type="component" value="Unassembled WGS sequence"/>
</dbReference>
<keyword evidence="2" id="KW-1185">Reference proteome</keyword>
<evidence type="ECO:0000313" key="1">
    <source>
        <dbReference type="EMBL" id="KAK8504851.1"/>
    </source>
</evidence>
<sequence>MVVNDFRFKNGVGSGNKCVAFRMNAYRENQIPIIATTAGSDMEHEQANVGVSFSQESKQVSVLCVKHPKSVHSYS</sequence>
<evidence type="ECO:0000313" key="2">
    <source>
        <dbReference type="Proteomes" id="UP001472677"/>
    </source>
</evidence>
<proteinExistence type="predicted"/>
<accession>A0ABR2BD60</accession>